<name>A0A1J4JV52_9EUKA</name>
<sequence>MISLVLVGFIAYVAFLMLLVYTMICGNNKFHRNGLIGKFYRFITITTLDWFNSTARKICPKCCFPDDDDEYNTCMGPKGPCRFFVAFFFYFIYMLFSLIYLINVYPNLYNIYGPESVELHKFLSIFVLPWPWVIFILFQFLDPGEIRNDNVESYLKIYPYDYVLYFPNLCPTLQIPVVPRSRYCRYTQKRIAYVEFFISYLHFE</sequence>
<keyword evidence="3" id="KW-1185">Reference proteome</keyword>
<evidence type="ECO:0000313" key="3">
    <source>
        <dbReference type="Proteomes" id="UP000179807"/>
    </source>
</evidence>
<evidence type="ECO:0000313" key="2">
    <source>
        <dbReference type="EMBL" id="OHT02320.1"/>
    </source>
</evidence>
<keyword evidence="1" id="KW-0812">Transmembrane</keyword>
<dbReference type="GeneID" id="94828218"/>
<dbReference type="Proteomes" id="UP000179807">
    <property type="component" value="Unassembled WGS sequence"/>
</dbReference>
<dbReference type="RefSeq" id="XP_068355456.1">
    <property type="nucleotide sequence ID" value="XM_068493514.1"/>
</dbReference>
<keyword evidence="1" id="KW-0472">Membrane</keyword>
<dbReference type="OrthoDB" id="9909019at2759"/>
<comment type="caution">
    <text evidence="2">The sequence shown here is derived from an EMBL/GenBank/DDBJ whole genome shotgun (WGS) entry which is preliminary data.</text>
</comment>
<accession>A0A1J4JV52</accession>
<feature type="transmembrane region" description="Helical" evidence="1">
    <location>
        <begin position="83"/>
        <end position="102"/>
    </location>
</feature>
<evidence type="ECO:0008006" key="4">
    <source>
        <dbReference type="Google" id="ProtNLM"/>
    </source>
</evidence>
<feature type="transmembrane region" description="Helical" evidence="1">
    <location>
        <begin position="122"/>
        <end position="141"/>
    </location>
</feature>
<dbReference type="VEuPathDB" id="TrichDB:TRFO_07138"/>
<dbReference type="AlphaFoldDB" id="A0A1J4JV52"/>
<protein>
    <recommendedName>
        <fullName evidence="4">Palmitoyltransferase</fullName>
    </recommendedName>
</protein>
<proteinExistence type="predicted"/>
<keyword evidence="1" id="KW-1133">Transmembrane helix</keyword>
<organism evidence="2 3">
    <name type="scientific">Tritrichomonas foetus</name>
    <dbReference type="NCBI Taxonomy" id="1144522"/>
    <lineage>
        <taxon>Eukaryota</taxon>
        <taxon>Metamonada</taxon>
        <taxon>Parabasalia</taxon>
        <taxon>Tritrichomonadida</taxon>
        <taxon>Tritrichomonadidae</taxon>
        <taxon>Tritrichomonas</taxon>
    </lineage>
</organism>
<gene>
    <name evidence="2" type="ORF">TRFO_07138</name>
</gene>
<evidence type="ECO:0000256" key="1">
    <source>
        <dbReference type="SAM" id="Phobius"/>
    </source>
</evidence>
<reference evidence="2" key="1">
    <citation type="submission" date="2016-10" db="EMBL/GenBank/DDBJ databases">
        <authorList>
            <person name="Benchimol M."/>
            <person name="Almeida L.G."/>
            <person name="Vasconcelos A.T."/>
            <person name="Perreira-Neves A."/>
            <person name="Rosa I.A."/>
            <person name="Tasca T."/>
            <person name="Bogo M.R."/>
            <person name="de Souza W."/>
        </authorList>
    </citation>
    <scope>NUCLEOTIDE SEQUENCE [LARGE SCALE GENOMIC DNA]</scope>
    <source>
        <strain evidence="2">K</strain>
    </source>
</reference>
<dbReference type="EMBL" id="MLAK01000871">
    <property type="protein sequence ID" value="OHT02320.1"/>
    <property type="molecule type" value="Genomic_DNA"/>
</dbReference>
<feature type="transmembrane region" description="Helical" evidence="1">
    <location>
        <begin position="6"/>
        <end position="24"/>
    </location>
</feature>